<evidence type="ECO:0000313" key="2">
    <source>
        <dbReference type="Proteomes" id="UP000276603"/>
    </source>
</evidence>
<organism evidence="1 2">
    <name type="scientific">Ulvibacterium marinum</name>
    <dbReference type="NCBI Taxonomy" id="2419782"/>
    <lineage>
        <taxon>Bacteria</taxon>
        <taxon>Pseudomonadati</taxon>
        <taxon>Bacteroidota</taxon>
        <taxon>Flavobacteriia</taxon>
        <taxon>Flavobacteriales</taxon>
        <taxon>Flavobacteriaceae</taxon>
        <taxon>Ulvibacterium</taxon>
    </lineage>
</organism>
<protein>
    <submittedName>
        <fullName evidence="1">DUF4249 domain-containing protein</fullName>
    </submittedName>
</protein>
<dbReference type="EMBL" id="RBCJ01000003">
    <property type="protein sequence ID" value="RKN79479.1"/>
    <property type="molecule type" value="Genomic_DNA"/>
</dbReference>
<proteinExistence type="predicted"/>
<keyword evidence="2" id="KW-1185">Reference proteome</keyword>
<name>A0A3B0C669_9FLAO</name>
<dbReference type="Pfam" id="PF14054">
    <property type="entry name" value="DUF4249"/>
    <property type="match status" value="1"/>
</dbReference>
<dbReference type="Proteomes" id="UP000276603">
    <property type="component" value="Unassembled WGS sequence"/>
</dbReference>
<accession>A0A3B0C669</accession>
<dbReference type="InterPro" id="IPR025345">
    <property type="entry name" value="DUF4249"/>
</dbReference>
<reference evidence="1 2" key="1">
    <citation type="submission" date="2018-10" db="EMBL/GenBank/DDBJ databases">
        <title>Ulvibacterium marinum gen. nov., sp. nov., a novel marine bacterium of the family Flavobacteriaceae, isolated from a culture of the green alga Ulva prolifera.</title>
        <authorList>
            <person name="Zhang Z."/>
        </authorList>
    </citation>
    <scope>NUCLEOTIDE SEQUENCE [LARGE SCALE GENOMIC DNA]</scope>
    <source>
        <strain evidence="1 2">CCMM003</strain>
    </source>
</reference>
<sequence length="383" mass="42915">MKAMQKRLGIYFFAILVLTIISNCIDPIEPDFELREGLIFVEGFASTEPGVSFVSITESAIEFGVYVVNFVEGASAELENVDNGEIVPLVEIEEAYVPPEDFTVAPGESWKLNILMPDGKQFTSEVEKVLDPIPLSDLKVQYDPELEFREIFGGRFVPGHEIFVSFTDPPGAGNYYYWSYRSYENLDICEKCRESYFRDGECRPLPRGIGGLQPYYDYPCQSDCWRIRFPESIPIFEDEFSNGRTITDFSIGNAILYTKEDMVIEVQQFAISASAHEYYKVLKDLVDNNSGLNAPPPAGLVGNMFNPADSEEFVFGRFTAAATSLASVFVDRTFIGEEALEGREPLITEPTFGSPLPPPATVSAPCSETRFRTAIRPEAWIDQ</sequence>
<gene>
    <name evidence="1" type="ORF">D7Z94_14325</name>
</gene>
<dbReference type="AlphaFoldDB" id="A0A3B0C669"/>
<comment type="caution">
    <text evidence="1">The sequence shown here is derived from an EMBL/GenBank/DDBJ whole genome shotgun (WGS) entry which is preliminary data.</text>
</comment>
<evidence type="ECO:0000313" key="1">
    <source>
        <dbReference type="EMBL" id="RKN79479.1"/>
    </source>
</evidence>